<dbReference type="PANTHER" id="PTHR30535">
    <property type="entry name" value="VITAMIN B12-BINDING PROTEIN"/>
    <property type="match status" value="1"/>
</dbReference>
<dbReference type="Proteomes" id="UP000001052">
    <property type="component" value="Chromosome"/>
</dbReference>
<dbReference type="STRING" id="485915.Dret_2147"/>
<evidence type="ECO:0000313" key="4">
    <source>
        <dbReference type="Proteomes" id="UP000001052"/>
    </source>
</evidence>
<dbReference type="OrthoDB" id="9775594at2"/>
<dbReference type="Gene3D" id="3.40.50.1980">
    <property type="entry name" value="Nitrogenase molybdenum iron protein domain"/>
    <property type="match status" value="2"/>
</dbReference>
<feature type="signal peptide" evidence="1">
    <location>
        <begin position="1"/>
        <end position="42"/>
    </location>
</feature>
<dbReference type="InterPro" id="IPR050902">
    <property type="entry name" value="ABC_Transporter_SBP"/>
</dbReference>
<dbReference type="Pfam" id="PF01497">
    <property type="entry name" value="Peripla_BP_2"/>
    <property type="match status" value="1"/>
</dbReference>
<sequence>MHFVWLFLNFIPKCEDNVRCLQWAFWCVVFGCLVLLTVPAQAAKTVTDAAGRQVTLPENVERVVCSGPGCLRLLTYLQAQDRVVAVDDAETKERGLDARPYALANPQFQTMPVFGSFRGQDNPERLLTLDPGPQVIFKTYPHMGFDPEELQAKTGIPVVILHYGDLGPHRATLFSSLKIMGRVLGKPQRAEEVIGFFSKHIRTLAERTASLSGTETATAYVGGVAFKGPHGFQSTEPDYPPFQFVNARNVVATAGIEGNQRQHADIAKEQLLEWDPSACFVDLSTLQLAGMGGALHELRHDPAYQFLSATQDNKVYGLLPYNWYTKNFGSVLANAYFIGKTLYPQRFKDINPAAQADRIYTFLVGAPVFDELNQGFDQLAFTRLECR</sequence>
<keyword evidence="1" id="KW-0732">Signal</keyword>
<dbReference type="SUPFAM" id="SSF53807">
    <property type="entry name" value="Helical backbone' metal receptor"/>
    <property type="match status" value="1"/>
</dbReference>
<dbReference type="InterPro" id="IPR002491">
    <property type="entry name" value="ABC_transptr_periplasmic_BD"/>
</dbReference>
<reference evidence="4" key="1">
    <citation type="submission" date="2009-09" db="EMBL/GenBank/DDBJ databases">
        <title>The complete chromosome of Desulfohalobium retbaense DSM 5692.</title>
        <authorList>
            <consortium name="US DOE Joint Genome Institute (JGI-PGF)"/>
            <person name="Lucas S."/>
            <person name="Copeland A."/>
            <person name="Lapidus A."/>
            <person name="Glavina del Rio T."/>
            <person name="Dalin E."/>
            <person name="Tice H."/>
            <person name="Bruce D."/>
            <person name="Goodwin L."/>
            <person name="Pitluck S."/>
            <person name="Kyrpides N."/>
            <person name="Mavromatis K."/>
            <person name="Ivanova N."/>
            <person name="Mikhailova N."/>
            <person name="Munk A.C."/>
            <person name="Brettin T."/>
            <person name="Detter J.C."/>
            <person name="Han C."/>
            <person name="Tapia R."/>
            <person name="Larimer F."/>
            <person name="Land M."/>
            <person name="Hauser L."/>
            <person name="Markowitz V."/>
            <person name="Cheng J.-F."/>
            <person name="Hugenholtz P."/>
            <person name="Woyke T."/>
            <person name="Wu D."/>
            <person name="Spring S."/>
            <person name="Klenk H.-P."/>
            <person name="Eisen J.A."/>
        </authorList>
    </citation>
    <scope>NUCLEOTIDE SEQUENCE [LARGE SCALE GENOMIC DNA]</scope>
    <source>
        <strain evidence="4">DSM 5692</strain>
    </source>
</reference>
<dbReference type="KEGG" id="drt:Dret_2147"/>
<protein>
    <submittedName>
        <fullName evidence="3">Periplasmic binding protein</fullName>
    </submittedName>
</protein>
<dbReference type="eggNOG" id="COG0614">
    <property type="taxonomic scope" value="Bacteria"/>
</dbReference>
<evidence type="ECO:0000313" key="3">
    <source>
        <dbReference type="EMBL" id="ACV69431.1"/>
    </source>
</evidence>
<reference evidence="3 4" key="2">
    <citation type="journal article" date="2010" name="Stand. Genomic Sci.">
        <title>Complete genome sequence of Desulfohalobium retbaense type strain (HR(100)).</title>
        <authorList>
            <person name="Spring S."/>
            <person name="Nolan M."/>
            <person name="Lapidus A."/>
            <person name="Glavina Del Rio T."/>
            <person name="Copeland A."/>
            <person name="Tice H."/>
            <person name="Cheng J.F."/>
            <person name="Lucas S."/>
            <person name="Land M."/>
            <person name="Chen F."/>
            <person name="Bruce D."/>
            <person name="Goodwin L."/>
            <person name="Pitluck S."/>
            <person name="Ivanova N."/>
            <person name="Mavromatis K."/>
            <person name="Mikhailova N."/>
            <person name="Pati A."/>
            <person name="Chen A."/>
            <person name="Palaniappan K."/>
            <person name="Hauser L."/>
            <person name="Chang Y.J."/>
            <person name="Jeffries C.D."/>
            <person name="Munk C."/>
            <person name="Kiss H."/>
            <person name="Chain P."/>
            <person name="Han C."/>
            <person name="Brettin T."/>
            <person name="Detter J.C."/>
            <person name="Schuler E."/>
            <person name="Goker M."/>
            <person name="Rohde M."/>
            <person name="Bristow J."/>
            <person name="Eisen J.A."/>
            <person name="Markowitz V."/>
            <person name="Hugenholtz P."/>
            <person name="Kyrpides N.C."/>
            <person name="Klenk H.P."/>
        </authorList>
    </citation>
    <scope>NUCLEOTIDE SEQUENCE [LARGE SCALE GENOMIC DNA]</scope>
    <source>
        <strain evidence="3 4">DSM 5692</strain>
    </source>
</reference>
<dbReference type="AlphaFoldDB" id="C8X4T4"/>
<feature type="domain" description="Fe/B12 periplasmic-binding" evidence="2">
    <location>
        <begin position="62"/>
        <end position="346"/>
    </location>
</feature>
<evidence type="ECO:0000259" key="2">
    <source>
        <dbReference type="PROSITE" id="PS50983"/>
    </source>
</evidence>
<proteinExistence type="predicted"/>
<gene>
    <name evidence="3" type="ordered locus">Dret_2147</name>
</gene>
<accession>C8X4T4</accession>
<keyword evidence="4" id="KW-1185">Reference proteome</keyword>
<dbReference type="PANTHER" id="PTHR30535:SF34">
    <property type="entry name" value="MOLYBDATE-BINDING PROTEIN MOLA"/>
    <property type="match status" value="1"/>
</dbReference>
<organism evidence="3 4">
    <name type="scientific">Desulfohalobium retbaense (strain ATCC 49708 / DSM 5692 / JCM 16813 / HR100)</name>
    <dbReference type="NCBI Taxonomy" id="485915"/>
    <lineage>
        <taxon>Bacteria</taxon>
        <taxon>Pseudomonadati</taxon>
        <taxon>Thermodesulfobacteriota</taxon>
        <taxon>Desulfovibrionia</taxon>
        <taxon>Desulfovibrionales</taxon>
        <taxon>Desulfohalobiaceae</taxon>
        <taxon>Desulfohalobium</taxon>
    </lineage>
</organism>
<dbReference type="CDD" id="cd01147">
    <property type="entry name" value="HemV-2"/>
    <property type="match status" value="1"/>
</dbReference>
<dbReference type="HOGENOM" id="CLU_038034_13_1_7"/>
<dbReference type="EMBL" id="CP001734">
    <property type="protein sequence ID" value="ACV69431.1"/>
    <property type="molecule type" value="Genomic_DNA"/>
</dbReference>
<feature type="chain" id="PRO_5002993835" evidence="1">
    <location>
        <begin position="43"/>
        <end position="387"/>
    </location>
</feature>
<evidence type="ECO:0000256" key="1">
    <source>
        <dbReference type="SAM" id="SignalP"/>
    </source>
</evidence>
<name>C8X4T4_DESRD</name>
<dbReference type="PROSITE" id="PS50983">
    <property type="entry name" value="FE_B12_PBP"/>
    <property type="match status" value="1"/>
</dbReference>